<protein>
    <submittedName>
        <fullName evidence="1">Uncharacterized protein</fullName>
    </submittedName>
</protein>
<organism evidence="1 2">
    <name type="scientific">Bradyrhizobium arachidis</name>
    <dbReference type="NCBI Taxonomy" id="858423"/>
    <lineage>
        <taxon>Bacteria</taxon>
        <taxon>Pseudomonadati</taxon>
        <taxon>Pseudomonadota</taxon>
        <taxon>Alphaproteobacteria</taxon>
        <taxon>Hyphomicrobiales</taxon>
        <taxon>Nitrobacteraceae</taxon>
        <taxon>Bradyrhizobium</taxon>
    </lineage>
</organism>
<dbReference type="Proteomes" id="UP000594015">
    <property type="component" value="Chromosome"/>
</dbReference>
<dbReference type="KEGG" id="barh:WN72_44675"/>
<dbReference type="EMBL" id="CP030050">
    <property type="protein sequence ID" value="QOZ72597.1"/>
    <property type="molecule type" value="Genomic_DNA"/>
</dbReference>
<gene>
    <name evidence="1" type="ORF">WN72_44675</name>
</gene>
<reference evidence="1 2" key="1">
    <citation type="submission" date="2018-06" db="EMBL/GenBank/DDBJ databases">
        <title>Comparative genomics of Bradyrhizobium nodulating Arachidis hypogaea.</title>
        <authorList>
            <person name="Li Y."/>
        </authorList>
    </citation>
    <scope>NUCLEOTIDE SEQUENCE [LARGE SCALE GENOMIC DNA]</scope>
    <source>
        <strain evidence="1 2">CCBAU 051107</strain>
    </source>
</reference>
<dbReference type="AlphaFoldDB" id="A0AAE7NVP2"/>
<proteinExistence type="predicted"/>
<evidence type="ECO:0000313" key="2">
    <source>
        <dbReference type="Proteomes" id="UP000594015"/>
    </source>
</evidence>
<name>A0AAE7NVP2_9BRAD</name>
<sequence>MKGYAGAFQENAMPYYGTVTREEIEAAKQAYERAQQALVHTSEVLQRSREVLAQSFKILGINPDQESTQE</sequence>
<accession>A0AAE7NVP2</accession>
<dbReference type="RefSeq" id="WP_092221106.1">
    <property type="nucleotide sequence ID" value="NZ_CP030050.1"/>
</dbReference>
<evidence type="ECO:0000313" key="1">
    <source>
        <dbReference type="EMBL" id="QOZ72597.1"/>
    </source>
</evidence>